<proteinExistence type="predicted"/>
<evidence type="ECO:0000256" key="1">
    <source>
        <dbReference type="SAM" id="MobiDB-lite"/>
    </source>
</evidence>
<dbReference type="EMBL" id="PZQS01000003">
    <property type="protein sequence ID" value="PVD34156.1"/>
    <property type="molecule type" value="Genomic_DNA"/>
</dbReference>
<evidence type="ECO:0000313" key="2">
    <source>
        <dbReference type="EMBL" id="PVD34156.1"/>
    </source>
</evidence>
<organism evidence="2 3">
    <name type="scientific">Pomacea canaliculata</name>
    <name type="common">Golden apple snail</name>
    <dbReference type="NCBI Taxonomy" id="400727"/>
    <lineage>
        <taxon>Eukaryota</taxon>
        <taxon>Metazoa</taxon>
        <taxon>Spiralia</taxon>
        <taxon>Lophotrochozoa</taxon>
        <taxon>Mollusca</taxon>
        <taxon>Gastropoda</taxon>
        <taxon>Caenogastropoda</taxon>
        <taxon>Architaenioglossa</taxon>
        <taxon>Ampullarioidea</taxon>
        <taxon>Ampullariidae</taxon>
        <taxon>Pomacea</taxon>
    </lineage>
</organism>
<evidence type="ECO:0000313" key="3">
    <source>
        <dbReference type="Proteomes" id="UP000245119"/>
    </source>
</evidence>
<name>A0A2T7PL50_POMCA</name>
<keyword evidence="3" id="KW-1185">Reference proteome</keyword>
<dbReference type="Proteomes" id="UP000245119">
    <property type="component" value="Linkage Group LG3"/>
</dbReference>
<gene>
    <name evidence="2" type="ORF">C0Q70_05419</name>
</gene>
<sequence length="170" mass="18333">MAAGSTLQHQRLPAFASGACDNNAASPFPQLVPSGQGRRCCPRRRGEGGERGSSPSPATHSARGLIADTLLVLQAALTDVLQADGNIFLHARNDDGDTEQRQEKSMKCTSFVVDKKEHGDTLMDALRVIGLWTSVSGLSSHMQAQEIMPTYIILGNVTSSYQQFVMKTML</sequence>
<dbReference type="AlphaFoldDB" id="A0A2T7PL50"/>
<comment type="caution">
    <text evidence="2">The sequence shown here is derived from an EMBL/GenBank/DDBJ whole genome shotgun (WGS) entry which is preliminary data.</text>
</comment>
<feature type="region of interest" description="Disordered" evidence="1">
    <location>
        <begin position="27"/>
        <end position="60"/>
    </location>
</feature>
<protein>
    <submittedName>
        <fullName evidence="2">Uncharacterized protein</fullName>
    </submittedName>
</protein>
<dbReference type="OrthoDB" id="5984008at2759"/>
<accession>A0A2T7PL50</accession>
<reference evidence="2 3" key="1">
    <citation type="submission" date="2018-04" db="EMBL/GenBank/DDBJ databases">
        <title>The genome of golden apple snail Pomacea canaliculata provides insight into stress tolerance and invasive adaptation.</title>
        <authorList>
            <person name="Liu C."/>
            <person name="Liu B."/>
            <person name="Ren Y."/>
            <person name="Zhang Y."/>
            <person name="Wang H."/>
            <person name="Li S."/>
            <person name="Jiang F."/>
            <person name="Yin L."/>
            <person name="Zhang G."/>
            <person name="Qian W."/>
            <person name="Fan W."/>
        </authorList>
    </citation>
    <scope>NUCLEOTIDE SEQUENCE [LARGE SCALE GENOMIC DNA]</scope>
    <source>
        <strain evidence="2">SZHN2017</strain>
        <tissue evidence="2">Muscle</tissue>
    </source>
</reference>